<name>A0A4R9G5V9_9LEPT</name>
<dbReference type="PANTHER" id="PTHR43428">
    <property type="entry name" value="ARSENATE REDUCTASE"/>
    <property type="match status" value="1"/>
</dbReference>
<dbReference type="InterPro" id="IPR036196">
    <property type="entry name" value="Ptyr_pPase_sf"/>
</dbReference>
<evidence type="ECO:0000256" key="1">
    <source>
        <dbReference type="ARBA" id="ARBA00022849"/>
    </source>
</evidence>
<keyword evidence="1" id="KW-0059">Arsenical resistance</keyword>
<protein>
    <recommendedName>
        <fullName evidence="2">Phosphotyrosine protein phosphatase I domain-containing protein</fullName>
    </recommendedName>
</protein>
<dbReference type="SMART" id="SM00226">
    <property type="entry name" value="LMWPc"/>
    <property type="match status" value="1"/>
</dbReference>
<dbReference type="EMBL" id="RQEP01000005">
    <property type="protein sequence ID" value="TGK06783.1"/>
    <property type="molecule type" value="Genomic_DNA"/>
</dbReference>
<evidence type="ECO:0000259" key="2">
    <source>
        <dbReference type="SMART" id="SM00226"/>
    </source>
</evidence>
<dbReference type="OrthoDB" id="9784339at2"/>
<dbReference type="SUPFAM" id="SSF52788">
    <property type="entry name" value="Phosphotyrosine protein phosphatases I"/>
    <property type="match status" value="1"/>
</dbReference>
<proteinExistence type="predicted"/>
<keyword evidence="4" id="KW-1185">Reference proteome</keyword>
<organism evidence="3 4">
    <name type="scientific">Leptospira semungkisensis</name>
    <dbReference type="NCBI Taxonomy" id="2484985"/>
    <lineage>
        <taxon>Bacteria</taxon>
        <taxon>Pseudomonadati</taxon>
        <taxon>Spirochaetota</taxon>
        <taxon>Spirochaetia</taxon>
        <taxon>Leptospirales</taxon>
        <taxon>Leptospiraceae</taxon>
        <taxon>Leptospira</taxon>
    </lineage>
</organism>
<evidence type="ECO:0000313" key="3">
    <source>
        <dbReference type="EMBL" id="TGK06783.1"/>
    </source>
</evidence>
<dbReference type="Gene3D" id="3.40.50.2300">
    <property type="match status" value="1"/>
</dbReference>
<accession>A0A4R9G5V9</accession>
<sequence>MSPLFQPLKKYLETQQSKIANIGPDRKKVLDSFSQAILHSLEAKQKANLLFVCTQNSRRSQISQAFAAAIPQYFDLPGIKSFSGGTTVSEFHPNAIQALESCGFRIENQGPPRNPKYSIRWADGTPSLLAFSKKFQEQPNPASEFVAIFVCSQADESCPYVSGAEARISLPYEDPKSGDNSENPLARYLQTCEQIASELLYTFEEVKQKL</sequence>
<dbReference type="AlphaFoldDB" id="A0A4R9G5V9"/>
<gene>
    <name evidence="3" type="ORF">EHO59_01205</name>
</gene>
<dbReference type="Pfam" id="PF01451">
    <property type="entry name" value="LMWPc"/>
    <property type="match status" value="1"/>
</dbReference>
<dbReference type="PANTHER" id="PTHR43428:SF1">
    <property type="entry name" value="ARSENATE REDUCTASE"/>
    <property type="match status" value="1"/>
</dbReference>
<dbReference type="GO" id="GO:0046685">
    <property type="term" value="P:response to arsenic-containing substance"/>
    <property type="evidence" value="ECO:0007669"/>
    <property type="project" value="UniProtKB-KW"/>
</dbReference>
<feature type="domain" description="Phosphotyrosine protein phosphatase I" evidence="2">
    <location>
        <begin position="47"/>
        <end position="202"/>
    </location>
</feature>
<evidence type="ECO:0000313" key="4">
    <source>
        <dbReference type="Proteomes" id="UP000297453"/>
    </source>
</evidence>
<dbReference type="RefSeq" id="WP_135583970.1">
    <property type="nucleotide sequence ID" value="NZ_RQEP01000005.1"/>
</dbReference>
<dbReference type="Proteomes" id="UP000297453">
    <property type="component" value="Unassembled WGS sequence"/>
</dbReference>
<reference evidence="3" key="1">
    <citation type="journal article" date="2019" name="PLoS Negl. Trop. Dis.">
        <title>Revisiting the worldwide diversity of Leptospira species in the environment.</title>
        <authorList>
            <person name="Vincent A.T."/>
            <person name="Schiettekatte O."/>
            <person name="Bourhy P."/>
            <person name="Veyrier F.J."/>
            <person name="Picardeau M."/>
        </authorList>
    </citation>
    <scope>NUCLEOTIDE SEQUENCE [LARGE SCALE GENOMIC DNA]</scope>
    <source>
        <strain evidence="3">SSS9</strain>
    </source>
</reference>
<dbReference type="InterPro" id="IPR023485">
    <property type="entry name" value="Ptyr_pPase"/>
</dbReference>
<comment type="caution">
    <text evidence="3">The sequence shown here is derived from an EMBL/GenBank/DDBJ whole genome shotgun (WGS) entry which is preliminary data.</text>
</comment>